<sequence>MNILLVTSRLAVRSVSEAVDRAKQRGAKHSIDVLVLPVDVIAILSTQQLLDLLLRMRSEEEFRGYDLIIVPGLVRGSTKVIEDRIGVPVVKGTIHAAMLDDLLLLSDDELLSLSREVPADEVVTRRIVDDARRKLQSLEDVYKSNHLCTMVGGVCVPLRPPPQRVVALTLLSKIKQCRDVVSRLKDADIVGIAIDVDTDPNTVMNMLKILEKEISKPLAIDAHSPKLIERVSQHVDLVLNVRSDMLHHIPVSIRREICISITPLEAIEKSIEKSEVTEAVNYIVSLIEKARSLGYEKIVLDLVLKQPLRGFVSSVVLYYYVHNKVNVPLQMNLSNVVEFMDADSYGAIALLMAMAQELGVSLLTVYEIDGRSYGIAKEAVLARSMITTAVLRGVPPRSVGVDLFVAKEPRPIDIDIVGERNPVIIDVPSDHDSEFSIDPMGLFRIRVDRYNKRIEMLYMGRKGLLLLRGSDPKALLREVIRRGLVSTPQHLAYLGYELAKAEIALRLGKSYIQDEPVIRGVFERVAV</sequence>
<gene>
    <name evidence="2" type="ORF">EYH02_01295</name>
</gene>
<dbReference type="Proteomes" id="UP000605805">
    <property type="component" value="Unassembled WGS sequence"/>
</dbReference>
<protein>
    <submittedName>
        <fullName evidence="2">Dihydropteroate synthase-like protein</fullName>
    </submittedName>
</protein>
<evidence type="ECO:0000313" key="3">
    <source>
        <dbReference type="Proteomes" id="UP000605805"/>
    </source>
</evidence>
<dbReference type="InterPro" id="IPR005236">
    <property type="entry name" value="Dihydropt_synth"/>
</dbReference>
<dbReference type="InterPro" id="IPR011005">
    <property type="entry name" value="Dihydropteroate_synth-like_sf"/>
</dbReference>
<accession>A0A832YX68</accession>
<dbReference type="SUPFAM" id="SSF51717">
    <property type="entry name" value="Dihydropteroate synthetase-like"/>
    <property type="match status" value="1"/>
</dbReference>
<organism evidence="2 3">
    <name type="scientific">Ignisphaera aggregans</name>
    <dbReference type="NCBI Taxonomy" id="334771"/>
    <lineage>
        <taxon>Archaea</taxon>
        <taxon>Thermoproteota</taxon>
        <taxon>Thermoprotei</taxon>
        <taxon>Desulfurococcales</taxon>
        <taxon>Desulfurococcaceae</taxon>
        <taxon>Ignisphaera</taxon>
    </lineage>
</organism>
<dbReference type="NCBIfam" id="TIGR00284">
    <property type="entry name" value="dihydropteroate synthase-like protein"/>
    <property type="match status" value="1"/>
</dbReference>
<dbReference type="AlphaFoldDB" id="A0A832YX68"/>
<comment type="caution">
    <text evidence="2">The sequence shown here is derived from an EMBL/GenBank/DDBJ whole genome shotgun (WGS) entry which is preliminary data.</text>
</comment>
<dbReference type="EMBL" id="DQTV01000029">
    <property type="protein sequence ID" value="HIP56698.1"/>
    <property type="molecule type" value="Genomic_DNA"/>
</dbReference>
<name>A0A832YX68_9CREN</name>
<reference evidence="2" key="1">
    <citation type="journal article" date="2020" name="ISME J.">
        <title>Gammaproteobacteria mediating utilization of methyl-, sulfur- and petroleum organic compounds in deep ocean hydrothermal plumes.</title>
        <authorList>
            <person name="Zhou Z."/>
            <person name="Liu Y."/>
            <person name="Pan J."/>
            <person name="Cron B.R."/>
            <person name="Toner B.M."/>
            <person name="Anantharaman K."/>
            <person name="Breier J.A."/>
            <person name="Dick G.J."/>
            <person name="Li M."/>
        </authorList>
    </citation>
    <scope>NUCLEOTIDE SEQUENCE</scope>
    <source>
        <strain evidence="2">SZUA-1435</strain>
    </source>
</reference>
<dbReference type="Pfam" id="PF14251">
    <property type="entry name" value="PterinBD-DUF4346"/>
    <property type="match status" value="1"/>
</dbReference>
<evidence type="ECO:0000259" key="1">
    <source>
        <dbReference type="Pfam" id="PF14251"/>
    </source>
</evidence>
<proteinExistence type="predicted"/>
<dbReference type="InterPro" id="IPR025595">
    <property type="entry name" value="PterinBD-DUF4346"/>
</dbReference>
<evidence type="ECO:0000313" key="2">
    <source>
        <dbReference type="EMBL" id="HIP56698.1"/>
    </source>
</evidence>
<feature type="domain" description="DUF4346" evidence="1">
    <location>
        <begin position="438"/>
        <end position="514"/>
    </location>
</feature>